<sequence length="241" mass="26788">MTQYLTPAPEAPTLPQKPWGTAPTWRVLIVEPDAHGKDPLREQLQRRGHDVDDVGTGSAALQFYQDAELVLLNLELPDMDGVEVCRIIRSLCDVPIIAIGSRGAEPDCVLSFQAGADDYIVKPYGSRELMARVDAVMRRLRPRSLSPQAISHGRLHIDAALREVTLDGHRIDITRKEFDLLHALASDPGNVIPRKQLMQRIWGDSWSRRTLDTHVSSLRNKLGSSGWIVTVRGVGFRFGSG</sequence>
<dbReference type="Gene3D" id="6.10.250.690">
    <property type="match status" value="1"/>
</dbReference>
<keyword evidence="2" id="KW-0902">Two-component regulatory system</keyword>
<dbReference type="InterPro" id="IPR001867">
    <property type="entry name" value="OmpR/PhoB-type_DNA-bd"/>
</dbReference>
<evidence type="ECO:0000256" key="7">
    <source>
        <dbReference type="PROSITE-ProRule" id="PRU01091"/>
    </source>
</evidence>
<evidence type="ECO:0000256" key="4">
    <source>
        <dbReference type="ARBA" id="ARBA00023125"/>
    </source>
</evidence>
<feature type="domain" description="OmpR/PhoB-type" evidence="9">
    <location>
        <begin position="147"/>
        <end position="240"/>
    </location>
</feature>
<dbReference type="EMBL" id="BAAAID010000005">
    <property type="protein sequence ID" value="GAA0920478.1"/>
    <property type="molecule type" value="Genomic_DNA"/>
</dbReference>
<name>A0ABP3ZEC2_9ACTN</name>
<dbReference type="InterPro" id="IPR011006">
    <property type="entry name" value="CheY-like_superfamily"/>
</dbReference>
<keyword evidence="11" id="KW-1185">Reference proteome</keyword>
<reference evidence="11" key="1">
    <citation type="journal article" date="2019" name="Int. J. Syst. Evol. Microbiol.">
        <title>The Global Catalogue of Microorganisms (GCM) 10K type strain sequencing project: providing services to taxonomists for standard genome sequencing and annotation.</title>
        <authorList>
            <consortium name="The Broad Institute Genomics Platform"/>
            <consortium name="The Broad Institute Genome Sequencing Center for Infectious Disease"/>
            <person name="Wu L."/>
            <person name="Ma J."/>
        </authorList>
    </citation>
    <scope>NUCLEOTIDE SEQUENCE [LARGE SCALE GENOMIC DNA]</scope>
    <source>
        <strain evidence="11">JCM 11444</strain>
    </source>
</reference>
<dbReference type="InterPro" id="IPR036388">
    <property type="entry name" value="WH-like_DNA-bd_sf"/>
</dbReference>
<dbReference type="Proteomes" id="UP001500418">
    <property type="component" value="Unassembled WGS sequence"/>
</dbReference>
<dbReference type="SUPFAM" id="SSF46894">
    <property type="entry name" value="C-terminal effector domain of the bipartite response regulators"/>
    <property type="match status" value="1"/>
</dbReference>
<comment type="caution">
    <text evidence="6">Lacks conserved residue(s) required for the propagation of feature annotation.</text>
</comment>
<keyword evidence="1" id="KW-0597">Phosphoprotein</keyword>
<dbReference type="Gene3D" id="3.40.50.2300">
    <property type="match status" value="1"/>
</dbReference>
<dbReference type="SMART" id="SM00862">
    <property type="entry name" value="Trans_reg_C"/>
    <property type="match status" value="1"/>
</dbReference>
<dbReference type="InterPro" id="IPR001789">
    <property type="entry name" value="Sig_transdc_resp-reg_receiver"/>
</dbReference>
<comment type="caution">
    <text evidence="10">The sequence shown here is derived from an EMBL/GenBank/DDBJ whole genome shotgun (WGS) entry which is preliminary data.</text>
</comment>
<keyword evidence="4 7" id="KW-0238">DNA-binding</keyword>
<dbReference type="Pfam" id="PF00072">
    <property type="entry name" value="Response_reg"/>
    <property type="match status" value="1"/>
</dbReference>
<gene>
    <name evidence="10" type="ORF">GCM10009575_013310</name>
</gene>
<dbReference type="PANTHER" id="PTHR48111:SF1">
    <property type="entry name" value="TWO-COMPONENT RESPONSE REGULATOR ORR33"/>
    <property type="match status" value="1"/>
</dbReference>
<dbReference type="PROSITE" id="PS51755">
    <property type="entry name" value="OMPR_PHOB"/>
    <property type="match status" value="1"/>
</dbReference>
<evidence type="ECO:0000313" key="11">
    <source>
        <dbReference type="Proteomes" id="UP001500418"/>
    </source>
</evidence>
<accession>A0ABP3ZEC2</accession>
<dbReference type="Pfam" id="PF00486">
    <property type="entry name" value="Trans_reg_C"/>
    <property type="match status" value="1"/>
</dbReference>
<dbReference type="InterPro" id="IPR039420">
    <property type="entry name" value="WalR-like"/>
</dbReference>
<evidence type="ECO:0000259" key="9">
    <source>
        <dbReference type="PROSITE" id="PS51755"/>
    </source>
</evidence>
<dbReference type="Gene3D" id="1.10.10.10">
    <property type="entry name" value="Winged helix-like DNA-binding domain superfamily/Winged helix DNA-binding domain"/>
    <property type="match status" value="1"/>
</dbReference>
<dbReference type="PROSITE" id="PS50110">
    <property type="entry name" value="RESPONSE_REGULATORY"/>
    <property type="match status" value="1"/>
</dbReference>
<dbReference type="InterPro" id="IPR016032">
    <property type="entry name" value="Sig_transdc_resp-reg_C-effctor"/>
</dbReference>
<organism evidence="10 11">
    <name type="scientific">Streptomyces rhizosphaericus</name>
    <dbReference type="NCBI Taxonomy" id="114699"/>
    <lineage>
        <taxon>Bacteria</taxon>
        <taxon>Bacillati</taxon>
        <taxon>Actinomycetota</taxon>
        <taxon>Actinomycetes</taxon>
        <taxon>Kitasatosporales</taxon>
        <taxon>Streptomycetaceae</taxon>
        <taxon>Streptomyces</taxon>
        <taxon>Streptomyces violaceusniger group</taxon>
    </lineage>
</organism>
<evidence type="ECO:0000256" key="1">
    <source>
        <dbReference type="ARBA" id="ARBA00022553"/>
    </source>
</evidence>
<dbReference type="SUPFAM" id="SSF52172">
    <property type="entry name" value="CheY-like"/>
    <property type="match status" value="1"/>
</dbReference>
<evidence type="ECO:0000259" key="8">
    <source>
        <dbReference type="PROSITE" id="PS50110"/>
    </source>
</evidence>
<evidence type="ECO:0000256" key="3">
    <source>
        <dbReference type="ARBA" id="ARBA00023015"/>
    </source>
</evidence>
<evidence type="ECO:0000313" key="10">
    <source>
        <dbReference type="EMBL" id="GAA0920478.1"/>
    </source>
</evidence>
<dbReference type="CDD" id="cd00383">
    <property type="entry name" value="trans_reg_C"/>
    <property type="match status" value="1"/>
</dbReference>
<protein>
    <submittedName>
        <fullName evidence="10">Response regulator transcription factor</fullName>
    </submittedName>
</protein>
<evidence type="ECO:0000256" key="2">
    <source>
        <dbReference type="ARBA" id="ARBA00023012"/>
    </source>
</evidence>
<evidence type="ECO:0000256" key="5">
    <source>
        <dbReference type="ARBA" id="ARBA00023163"/>
    </source>
</evidence>
<feature type="domain" description="Response regulatory" evidence="8">
    <location>
        <begin position="26"/>
        <end position="137"/>
    </location>
</feature>
<evidence type="ECO:0000256" key="6">
    <source>
        <dbReference type="PROSITE-ProRule" id="PRU00169"/>
    </source>
</evidence>
<keyword evidence="5" id="KW-0804">Transcription</keyword>
<proteinExistence type="predicted"/>
<keyword evidence="3" id="KW-0805">Transcription regulation</keyword>
<dbReference type="PANTHER" id="PTHR48111">
    <property type="entry name" value="REGULATOR OF RPOS"/>
    <property type="match status" value="1"/>
</dbReference>
<dbReference type="SMART" id="SM00448">
    <property type="entry name" value="REC"/>
    <property type="match status" value="1"/>
</dbReference>
<feature type="DNA-binding region" description="OmpR/PhoB-type" evidence="7">
    <location>
        <begin position="147"/>
        <end position="240"/>
    </location>
</feature>